<organism evidence="1 2">
    <name type="scientific">Wansuia hejianensis</name>
    <dbReference type="NCBI Taxonomy" id="2763667"/>
    <lineage>
        <taxon>Bacteria</taxon>
        <taxon>Bacillati</taxon>
        <taxon>Bacillota</taxon>
        <taxon>Clostridia</taxon>
        <taxon>Lachnospirales</taxon>
        <taxon>Lachnospiraceae</taxon>
        <taxon>Wansuia</taxon>
    </lineage>
</organism>
<dbReference type="AlphaFoldDB" id="A0A7G9GCD1"/>
<evidence type="ECO:0000313" key="1">
    <source>
        <dbReference type="EMBL" id="QNM08463.1"/>
    </source>
</evidence>
<dbReference type="KEGG" id="whj:H9Q79_16615"/>
<sequence>MKINMDSIVITPPVGIPLAGNGRADSNSKGVHDDLRANYLFMESNGKRLLFIGLDLLAFFRADADRVKEQIGKVVGLSPDEINIMATHTHSGPNMHEFFKCFLTEQDIKNCAEYTEWLVQELVKPVPALVGNAFDGKLGYGRDVVEGYSFCRRIVLKDGTFKMVFEEYDPEDIDHLACPNGNPVMSVFLLTDMKENVKGILVNYTSHPAVVCGEDWLYTRDYINALTVELQKRYGREVVVLYANGAQGNQVAADPYKPFITGWEEADKVGKGMADGAKLIADRILMDKELKREVDIRTLRREVTLPIRKVPEADVARAREMLEHLTEDVLLHGLDPRAEATSILEMAEYPKKEEDVPVQAVKIDDELIVTFPGEVFLEYGLQVIRHSPLKDTMIFGLANDYVGYIPTREAFGQGGYEVKTSICSSKFAPEAGELLGNACCELVDDILK</sequence>
<dbReference type="EMBL" id="CP060635">
    <property type="protein sequence ID" value="QNM08463.1"/>
    <property type="molecule type" value="Genomic_DNA"/>
</dbReference>
<keyword evidence="2" id="KW-1185">Reference proteome</keyword>
<gene>
    <name evidence="1" type="ORF">H9Q79_16615</name>
</gene>
<name>A0A7G9GCD1_9FIRM</name>
<evidence type="ECO:0000313" key="2">
    <source>
        <dbReference type="Proteomes" id="UP000515860"/>
    </source>
</evidence>
<proteinExistence type="predicted"/>
<evidence type="ECO:0008006" key="3">
    <source>
        <dbReference type="Google" id="ProtNLM"/>
    </source>
</evidence>
<reference evidence="1 2" key="1">
    <citation type="submission" date="2020-08" db="EMBL/GenBank/DDBJ databases">
        <authorList>
            <person name="Liu C."/>
            <person name="Sun Q."/>
        </authorList>
    </citation>
    <scope>NUCLEOTIDE SEQUENCE [LARGE SCALE GENOMIC DNA]</scope>
    <source>
        <strain evidence="1 2">NSJ-29</strain>
    </source>
</reference>
<dbReference type="Proteomes" id="UP000515860">
    <property type="component" value="Chromosome"/>
</dbReference>
<accession>A0A7G9GCD1</accession>
<dbReference type="RefSeq" id="WP_118646347.1">
    <property type="nucleotide sequence ID" value="NZ_CP060635.1"/>
</dbReference>
<protein>
    <recommendedName>
        <fullName evidence="3">Neutral/alkaline non-lysosomal ceramidase N-terminal domain-containing protein</fullName>
    </recommendedName>
</protein>